<dbReference type="EMBL" id="LWSA01000015">
    <property type="protein sequence ID" value="OCX76879.1"/>
    <property type="molecule type" value="Genomic_DNA"/>
</dbReference>
<evidence type="ECO:0000313" key="3">
    <source>
        <dbReference type="EMBL" id="OCX76879.1"/>
    </source>
</evidence>
<gene>
    <name evidence="2" type="ORF">A6M23_15545</name>
    <name evidence="3" type="ORF">A6P07_01325</name>
</gene>
<evidence type="ECO:0000313" key="5">
    <source>
        <dbReference type="Proteomes" id="UP000095008"/>
    </source>
</evidence>
<dbReference type="AlphaFoldDB" id="A0A1C2JN20"/>
<protein>
    <submittedName>
        <fullName evidence="2">Uncharacterized protein</fullName>
    </submittedName>
</protein>
<reference evidence="2 4" key="1">
    <citation type="journal article" date="2016" name="Int. J. Mol. Sci.">
        <title>Comparative genomics of the extreme acidophile Acidithiobacillus thiooxidans reveals intraspecific divergence and niche adaptation.</title>
        <authorList>
            <person name="Zhang X."/>
            <person name="Feng X."/>
            <person name="Tao J."/>
            <person name="Ma L."/>
            <person name="Xiao Y."/>
            <person name="Liang Y."/>
            <person name="Liu X."/>
            <person name="Yin H."/>
        </authorList>
    </citation>
    <scope>NUCLEOTIDE SEQUENCE [LARGE SCALE GENOMIC DNA]</scope>
    <source>
        <strain evidence="3 4">A02</strain>
        <strain evidence="2">DXS-W</strain>
    </source>
</reference>
<dbReference type="EMBL" id="LWRY01000219">
    <property type="protein sequence ID" value="OCX69366.1"/>
    <property type="molecule type" value="Genomic_DNA"/>
</dbReference>
<sequence>MQVNVEDKMVVATMSKREVGKIMESLASMSSISGDLKPFQELFTGIGIPNKTRGEVRHEWGDPLDMDPDIGPA</sequence>
<dbReference type="OrthoDB" id="5310620at2"/>
<dbReference type="Proteomes" id="UP000094893">
    <property type="component" value="Unassembled WGS sequence"/>
</dbReference>
<evidence type="ECO:0000313" key="2">
    <source>
        <dbReference type="EMBL" id="OCX69366.1"/>
    </source>
</evidence>
<evidence type="ECO:0000313" key="4">
    <source>
        <dbReference type="Proteomes" id="UP000094893"/>
    </source>
</evidence>
<feature type="compositionally biased region" description="Acidic residues" evidence="1">
    <location>
        <begin position="62"/>
        <end position="73"/>
    </location>
</feature>
<dbReference type="Proteomes" id="UP000095008">
    <property type="component" value="Unassembled WGS sequence"/>
</dbReference>
<dbReference type="RefSeq" id="WP_024895501.1">
    <property type="nucleotide sequence ID" value="NZ_LWRY01000219.1"/>
</dbReference>
<accession>A0A1C2JN20</accession>
<name>A0A1C2JN20_ACITH</name>
<feature type="region of interest" description="Disordered" evidence="1">
    <location>
        <begin position="52"/>
        <end position="73"/>
    </location>
</feature>
<organism evidence="2 5">
    <name type="scientific">Acidithiobacillus thiooxidans</name>
    <name type="common">Thiobacillus thiooxidans</name>
    <dbReference type="NCBI Taxonomy" id="930"/>
    <lineage>
        <taxon>Bacteria</taxon>
        <taxon>Pseudomonadati</taxon>
        <taxon>Pseudomonadota</taxon>
        <taxon>Acidithiobacillia</taxon>
        <taxon>Acidithiobacillales</taxon>
        <taxon>Acidithiobacillaceae</taxon>
        <taxon>Acidithiobacillus</taxon>
    </lineage>
</organism>
<evidence type="ECO:0000256" key="1">
    <source>
        <dbReference type="SAM" id="MobiDB-lite"/>
    </source>
</evidence>
<proteinExistence type="predicted"/>
<keyword evidence="5" id="KW-1185">Reference proteome</keyword>
<feature type="compositionally biased region" description="Basic and acidic residues" evidence="1">
    <location>
        <begin position="52"/>
        <end position="61"/>
    </location>
</feature>
<comment type="caution">
    <text evidence="2">The sequence shown here is derived from an EMBL/GenBank/DDBJ whole genome shotgun (WGS) entry which is preliminary data.</text>
</comment>